<dbReference type="GO" id="GO:0022857">
    <property type="term" value="F:transmembrane transporter activity"/>
    <property type="evidence" value="ECO:0007669"/>
    <property type="project" value="InterPro"/>
</dbReference>
<keyword evidence="5 6" id="KW-0472">Membrane</keyword>
<gene>
    <name evidence="8" type="ORF">SAMN04488120_10937</name>
</gene>
<dbReference type="Proteomes" id="UP000199771">
    <property type="component" value="Unassembled WGS sequence"/>
</dbReference>
<dbReference type="AlphaFoldDB" id="A0A1I2JV31"/>
<keyword evidence="3 6" id="KW-0812">Transmembrane</keyword>
<organism evidence="8 9">
    <name type="scientific">Fontimonas thermophila</name>
    <dbReference type="NCBI Taxonomy" id="1076937"/>
    <lineage>
        <taxon>Bacteria</taxon>
        <taxon>Pseudomonadati</taxon>
        <taxon>Pseudomonadota</taxon>
        <taxon>Gammaproteobacteria</taxon>
        <taxon>Nevskiales</taxon>
        <taxon>Nevskiaceae</taxon>
        <taxon>Fontimonas</taxon>
    </lineage>
</organism>
<name>A0A1I2JV31_9GAMM</name>
<evidence type="ECO:0000256" key="6">
    <source>
        <dbReference type="SAM" id="Phobius"/>
    </source>
</evidence>
<feature type="transmembrane region" description="Helical" evidence="6">
    <location>
        <begin position="334"/>
        <end position="357"/>
    </location>
</feature>
<feature type="transmembrane region" description="Helical" evidence="6">
    <location>
        <begin position="307"/>
        <end position="328"/>
    </location>
</feature>
<dbReference type="PANTHER" id="PTHR23505">
    <property type="entry name" value="SPINSTER"/>
    <property type="match status" value="1"/>
</dbReference>
<feature type="transmembrane region" description="Helical" evidence="6">
    <location>
        <begin position="109"/>
        <end position="131"/>
    </location>
</feature>
<dbReference type="InterPro" id="IPR044770">
    <property type="entry name" value="MFS_spinster-like"/>
</dbReference>
<protein>
    <submittedName>
        <fullName evidence="8">Sugar phosphate permease</fullName>
    </submittedName>
</protein>
<dbReference type="InterPro" id="IPR020846">
    <property type="entry name" value="MFS_dom"/>
</dbReference>
<keyword evidence="2" id="KW-0813">Transport</keyword>
<evidence type="ECO:0000313" key="8">
    <source>
        <dbReference type="EMBL" id="SFF56686.1"/>
    </source>
</evidence>
<feature type="transmembrane region" description="Helical" evidence="6">
    <location>
        <begin position="242"/>
        <end position="263"/>
    </location>
</feature>
<dbReference type="STRING" id="1076937.SAMN04488120_10937"/>
<evidence type="ECO:0000256" key="4">
    <source>
        <dbReference type="ARBA" id="ARBA00022989"/>
    </source>
</evidence>
<evidence type="ECO:0000256" key="2">
    <source>
        <dbReference type="ARBA" id="ARBA00022448"/>
    </source>
</evidence>
<evidence type="ECO:0000256" key="1">
    <source>
        <dbReference type="ARBA" id="ARBA00004141"/>
    </source>
</evidence>
<reference evidence="8 9" key="1">
    <citation type="submission" date="2016-10" db="EMBL/GenBank/DDBJ databases">
        <authorList>
            <person name="de Groot N.N."/>
        </authorList>
    </citation>
    <scope>NUCLEOTIDE SEQUENCE [LARGE SCALE GENOMIC DNA]</scope>
    <source>
        <strain evidence="8 9">DSM 23609</strain>
    </source>
</reference>
<proteinExistence type="predicted"/>
<evidence type="ECO:0000313" key="9">
    <source>
        <dbReference type="Proteomes" id="UP000199771"/>
    </source>
</evidence>
<sequence length="390" mass="41793">MSHPSGHPASLAYPWFVVAILMIAYVFSFVDRQILNLLVGPIRADLGISDTQMSLLMGFSFAIFYTILGIPLARIADSRSRRGLIVAGLVVWSAMTAFCGLARHYWQLLLFRIGVGVGEAALSPAAYSMIADYFPPERRSTAMSVYSMGIFLGSGLAFLVGGLVVQYSVAQGIVVLPLLGEIRPWQTVFLILGVAGVLFSFAFLLVREPPRQGVVAGQDSLPFSEVVSYLWAHRRAVLSHNVGFAMLALCSYGTTAWIPTYFVRSHGWTAAEIGIVFGLEVLVFASAGIIIGGRIADRWIRQGHSDAALRVGVLAGLITLIGGAGYLLAPSGTIAAVALVVPVFGLAMPFGAAPAALQEIVPNRMRGQTTAVYLFMTNMIGLGIARPRSR</sequence>
<evidence type="ECO:0000256" key="5">
    <source>
        <dbReference type="ARBA" id="ARBA00023136"/>
    </source>
</evidence>
<feature type="transmembrane region" description="Helical" evidence="6">
    <location>
        <begin position="185"/>
        <end position="206"/>
    </location>
</feature>
<feature type="transmembrane region" description="Helical" evidence="6">
    <location>
        <begin position="275"/>
        <end position="295"/>
    </location>
</feature>
<dbReference type="InterPro" id="IPR011701">
    <property type="entry name" value="MFS"/>
</dbReference>
<dbReference type="SUPFAM" id="SSF103473">
    <property type="entry name" value="MFS general substrate transporter"/>
    <property type="match status" value="1"/>
</dbReference>
<evidence type="ECO:0000256" key="3">
    <source>
        <dbReference type="ARBA" id="ARBA00022692"/>
    </source>
</evidence>
<dbReference type="CDD" id="cd17328">
    <property type="entry name" value="MFS_spinster_like"/>
    <property type="match status" value="1"/>
</dbReference>
<keyword evidence="9" id="KW-1185">Reference proteome</keyword>
<dbReference type="GO" id="GO:0016020">
    <property type="term" value="C:membrane"/>
    <property type="evidence" value="ECO:0007669"/>
    <property type="project" value="UniProtKB-SubCell"/>
</dbReference>
<dbReference type="EMBL" id="FOOC01000009">
    <property type="protein sequence ID" value="SFF56686.1"/>
    <property type="molecule type" value="Genomic_DNA"/>
</dbReference>
<feature type="transmembrane region" description="Helical" evidence="6">
    <location>
        <begin position="143"/>
        <end position="165"/>
    </location>
</feature>
<feature type="transmembrane region" description="Helical" evidence="6">
    <location>
        <begin position="84"/>
        <end position="103"/>
    </location>
</feature>
<feature type="transmembrane region" description="Helical" evidence="6">
    <location>
        <begin position="12"/>
        <end position="30"/>
    </location>
</feature>
<feature type="domain" description="Major facilitator superfamily (MFS) profile" evidence="7">
    <location>
        <begin position="17"/>
        <end position="390"/>
    </location>
</feature>
<feature type="transmembrane region" description="Helical" evidence="6">
    <location>
        <begin position="53"/>
        <end position="72"/>
    </location>
</feature>
<dbReference type="Pfam" id="PF07690">
    <property type="entry name" value="MFS_1"/>
    <property type="match status" value="1"/>
</dbReference>
<evidence type="ECO:0000259" key="7">
    <source>
        <dbReference type="PROSITE" id="PS50850"/>
    </source>
</evidence>
<dbReference type="PANTHER" id="PTHR23505:SF79">
    <property type="entry name" value="PROTEIN SPINSTER"/>
    <property type="match status" value="1"/>
</dbReference>
<comment type="subcellular location">
    <subcellularLocation>
        <location evidence="1">Membrane</location>
        <topology evidence="1">Multi-pass membrane protein</topology>
    </subcellularLocation>
</comment>
<dbReference type="InterPro" id="IPR036259">
    <property type="entry name" value="MFS_trans_sf"/>
</dbReference>
<accession>A0A1I2JV31</accession>
<keyword evidence="4 6" id="KW-1133">Transmembrane helix</keyword>
<dbReference type="Gene3D" id="1.20.1250.20">
    <property type="entry name" value="MFS general substrate transporter like domains"/>
    <property type="match status" value="1"/>
</dbReference>
<dbReference type="PROSITE" id="PS50850">
    <property type="entry name" value="MFS"/>
    <property type="match status" value="1"/>
</dbReference>